<comment type="caution">
    <text evidence="1">The sequence shown here is derived from an EMBL/GenBank/DDBJ whole genome shotgun (WGS) entry which is preliminary data.</text>
</comment>
<sequence length="59" mass="7074">MTKDLPKTPSVTWLRSKWTTLKKAVPNYTECDFEEILDYLYNTHRPFLKKKTTENVEHS</sequence>
<evidence type="ECO:0000313" key="2">
    <source>
        <dbReference type="Proteomes" id="UP001152795"/>
    </source>
</evidence>
<protein>
    <submittedName>
        <fullName evidence="1">Uncharacterized protein</fullName>
    </submittedName>
</protein>
<dbReference type="AlphaFoldDB" id="A0A7D9KX35"/>
<keyword evidence="2" id="KW-1185">Reference proteome</keyword>
<gene>
    <name evidence="1" type="ORF">PACLA_8A014955</name>
</gene>
<evidence type="ECO:0000313" key="1">
    <source>
        <dbReference type="EMBL" id="CAB4021152.1"/>
    </source>
</evidence>
<dbReference type="Proteomes" id="UP001152795">
    <property type="component" value="Unassembled WGS sequence"/>
</dbReference>
<proteinExistence type="predicted"/>
<accession>A0A7D9KX35</accession>
<organism evidence="1 2">
    <name type="scientific">Paramuricea clavata</name>
    <name type="common">Red gorgonian</name>
    <name type="synonym">Violescent sea-whip</name>
    <dbReference type="NCBI Taxonomy" id="317549"/>
    <lineage>
        <taxon>Eukaryota</taxon>
        <taxon>Metazoa</taxon>
        <taxon>Cnidaria</taxon>
        <taxon>Anthozoa</taxon>
        <taxon>Octocorallia</taxon>
        <taxon>Malacalcyonacea</taxon>
        <taxon>Plexauridae</taxon>
        <taxon>Paramuricea</taxon>
    </lineage>
</organism>
<reference evidence="1" key="1">
    <citation type="submission" date="2020-04" db="EMBL/GenBank/DDBJ databases">
        <authorList>
            <person name="Alioto T."/>
            <person name="Alioto T."/>
            <person name="Gomez Garrido J."/>
        </authorList>
    </citation>
    <scope>NUCLEOTIDE SEQUENCE</scope>
    <source>
        <strain evidence="1">A484AB</strain>
    </source>
</reference>
<dbReference type="EMBL" id="CACRXK020011291">
    <property type="protein sequence ID" value="CAB4021152.1"/>
    <property type="molecule type" value="Genomic_DNA"/>
</dbReference>
<name>A0A7D9KX35_PARCT</name>